<accession>A0A6G0Z598</accession>
<sequence>MPADYKCYRCSEERIQTYQEARNLSNRIVRRQKRLAEKKAIENIENYKANYRMFYINVNRSRKDTKHETALCLMRMRTYEQIPKEWNTTIMSPIFKKGNTAKVENYLGISLLDTSYKVLFLAILKRLEVYAKDIIGEYQCGFTRGKSTTDHIFTITNNGEGDAMSPIRFNVALEKVIRDKPMNHGIELNGKNIMLAYADDILQITVQIYKSENVNFLPQTDSNVRMRYIVHDTGDEEKLITFERKVLRKIHGPVRNQNGEYERRNNDKLGSECVIRNVLIRNPTKKRPRGRPRHRWLDRVKKDISDTNETKRLEDAIDRNVWRSLVEVCKRPKWHVQH</sequence>
<dbReference type="PANTHER" id="PTHR19446">
    <property type="entry name" value="REVERSE TRANSCRIPTASES"/>
    <property type="match status" value="1"/>
</dbReference>
<evidence type="ECO:0000313" key="2">
    <source>
        <dbReference type="Proteomes" id="UP000478052"/>
    </source>
</evidence>
<dbReference type="EMBL" id="VUJU01001306">
    <property type="protein sequence ID" value="KAF0765889.1"/>
    <property type="molecule type" value="Genomic_DNA"/>
</dbReference>
<gene>
    <name evidence="1" type="ORF">FWK35_00000633</name>
</gene>
<dbReference type="OrthoDB" id="6627741at2759"/>
<dbReference type="Proteomes" id="UP000478052">
    <property type="component" value="Unassembled WGS sequence"/>
</dbReference>
<protein>
    <submittedName>
        <fullName evidence="1">Transposon TX1 uncharacterized protein</fullName>
    </submittedName>
</protein>
<comment type="caution">
    <text evidence="1">The sequence shown here is derived from an EMBL/GenBank/DDBJ whole genome shotgun (WGS) entry which is preliminary data.</text>
</comment>
<organism evidence="1 2">
    <name type="scientific">Aphis craccivora</name>
    <name type="common">Cowpea aphid</name>
    <dbReference type="NCBI Taxonomy" id="307492"/>
    <lineage>
        <taxon>Eukaryota</taxon>
        <taxon>Metazoa</taxon>
        <taxon>Ecdysozoa</taxon>
        <taxon>Arthropoda</taxon>
        <taxon>Hexapoda</taxon>
        <taxon>Insecta</taxon>
        <taxon>Pterygota</taxon>
        <taxon>Neoptera</taxon>
        <taxon>Paraneoptera</taxon>
        <taxon>Hemiptera</taxon>
        <taxon>Sternorrhyncha</taxon>
        <taxon>Aphidomorpha</taxon>
        <taxon>Aphidoidea</taxon>
        <taxon>Aphididae</taxon>
        <taxon>Aphidini</taxon>
        <taxon>Aphis</taxon>
        <taxon>Aphis</taxon>
    </lineage>
</organism>
<proteinExistence type="predicted"/>
<reference evidence="1 2" key="1">
    <citation type="submission" date="2019-08" db="EMBL/GenBank/DDBJ databases">
        <title>Whole genome of Aphis craccivora.</title>
        <authorList>
            <person name="Voronova N.V."/>
            <person name="Shulinski R.S."/>
            <person name="Bandarenka Y.V."/>
            <person name="Zhorov D.G."/>
            <person name="Warner D."/>
        </authorList>
    </citation>
    <scope>NUCLEOTIDE SEQUENCE [LARGE SCALE GENOMIC DNA]</scope>
    <source>
        <strain evidence="1">180601</strain>
        <tissue evidence="1">Whole Body</tissue>
    </source>
</reference>
<name>A0A6G0Z598_APHCR</name>
<dbReference type="AlphaFoldDB" id="A0A6G0Z598"/>
<evidence type="ECO:0000313" key="1">
    <source>
        <dbReference type="EMBL" id="KAF0765889.1"/>
    </source>
</evidence>
<keyword evidence="2" id="KW-1185">Reference proteome</keyword>